<reference evidence="3 5" key="2">
    <citation type="submission" date="2018-06" db="EMBL/GenBank/DDBJ databases">
        <authorList>
            <consortium name="Pathogen Informatics"/>
            <person name="Doyle S."/>
        </authorList>
    </citation>
    <scope>NUCLEOTIDE SEQUENCE [LARGE SCALE GENOMIC DNA]</scope>
    <source>
        <strain evidence="3 5">NCTC12437</strain>
    </source>
</reference>
<dbReference type="InterPro" id="IPR036397">
    <property type="entry name" value="RNaseH_sf"/>
</dbReference>
<dbReference type="Pfam" id="PF13333">
    <property type="entry name" value="rve_2"/>
    <property type="match status" value="1"/>
</dbReference>
<dbReference type="Proteomes" id="UP000255066">
    <property type="component" value="Unassembled WGS sequence"/>
</dbReference>
<dbReference type="InterPro" id="IPR001584">
    <property type="entry name" value="Integrase_cat-core"/>
</dbReference>
<dbReference type="SUPFAM" id="SSF53098">
    <property type="entry name" value="Ribonuclease H-like"/>
    <property type="match status" value="1"/>
</dbReference>
<evidence type="ECO:0000313" key="4">
    <source>
        <dbReference type="Proteomes" id="UP000054735"/>
    </source>
</evidence>
<proteinExistence type="predicted"/>
<dbReference type="GO" id="GO:0003676">
    <property type="term" value="F:nucleic acid binding"/>
    <property type="evidence" value="ECO:0007669"/>
    <property type="project" value="InterPro"/>
</dbReference>
<evidence type="ECO:0000313" key="5">
    <source>
        <dbReference type="Proteomes" id="UP000255066"/>
    </source>
</evidence>
<protein>
    <submittedName>
        <fullName evidence="3">Integrase</fullName>
    </submittedName>
</protein>
<evidence type="ECO:0000313" key="2">
    <source>
        <dbReference type="EMBL" id="KTC73897.1"/>
    </source>
</evidence>
<organism evidence="3 5">
    <name type="scientific">Legionella birminghamensis</name>
    <dbReference type="NCBI Taxonomy" id="28083"/>
    <lineage>
        <taxon>Bacteria</taxon>
        <taxon>Pseudomonadati</taxon>
        <taxon>Pseudomonadota</taxon>
        <taxon>Gammaproteobacteria</taxon>
        <taxon>Legionellales</taxon>
        <taxon>Legionellaceae</taxon>
        <taxon>Legionella</taxon>
    </lineage>
</organism>
<evidence type="ECO:0000313" key="3">
    <source>
        <dbReference type="EMBL" id="STX30459.1"/>
    </source>
</evidence>
<name>A0A378I5L6_9GAMM</name>
<sequence>MSRKGDCWDNAVAESFFGSLKQELVQWKNYQTRLEAQQDILSYIAMHYNSKRLHSFLGYVSPNQYEKQAKLLLQKIA</sequence>
<dbReference type="InterPro" id="IPR012337">
    <property type="entry name" value="RNaseH-like_sf"/>
</dbReference>
<dbReference type="InterPro" id="IPR050900">
    <property type="entry name" value="Transposase_IS3/IS150/IS904"/>
</dbReference>
<gene>
    <name evidence="2" type="ORF">Lbir_0953</name>
    <name evidence="3" type="ORF">NCTC12437_00213</name>
</gene>
<dbReference type="PANTHER" id="PTHR46889">
    <property type="entry name" value="TRANSPOSASE INSF FOR INSERTION SEQUENCE IS3B-RELATED"/>
    <property type="match status" value="1"/>
</dbReference>
<accession>A0A378I5L6</accession>
<dbReference type="EMBL" id="UGNW01000001">
    <property type="protein sequence ID" value="STX30459.1"/>
    <property type="molecule type" value="Genomic_DNA"/>
</dbReference>
<dbReference type="EMBL" id="LNXT01000012">
    <property type="protein sequence ID" value="KTC73897.1"/>
    <property type="molecule type" value="Genomic_DNA"/>
</dbReference>
<dbReference type="Proteomes" id="UP000054735">
    <property type="component" value="Unassembled WGS sequence"/>
</dbReference>
<keyword evidence="4" id="KW-1185">Reference proteome</keyword>
<feature type="domain" description="Integrase catalytic" evidence="1">
    <location>
        <begin position="14"/>
        <end position="68"/>
    </location>
</feature>
<evidence type="ECO:0000259" key="1">
    <source>
        <dbReference type="Pfam" id="PF13333"/>
    </source>
</evidence>
<reference evidence="2 4" key="1">
    <citation type="submission" date="2015-11" db="EMBL/GenBank/DDBJ databases">
        <title>Genomic analysis of 38 Legionella species identifies large and diverse effector repertoires.</title>
        <authorList>
            <person name="Burstein D."/>
            <person name="Amaro F."/>
            <person name="Zusman T."/>
            <person name="Lifshitz Z."/>
            <person name="Cohen O."/>
            <person name="Gilbert J.A."/>
            <person name="Pupko T."/>
            <person name="Shuman H.A."/>
            <person name="Segal G."/>
        </authorList>
    </citation>
    <scope>NUCLEOTIDE SEQUENCE [LARGE SCALE GENOMIC DNA]</scope>
    <source>
        <strain evidence="2 4">CDC#1407-AL-14</strain>
    </source>
</reference>
<dbReference type="GO" id="GO:0015074">
    <property type="term" value="P:DNA integration"/>
    <property type="evidence" value="ECO:0007669"/>
    <property type="project" value="InterPro"/>
</dbReference>
<dbReference type="STRING" id="28083.Lbir_0953"/>
<dbReference type="Gene3D" id="3.30.420.10">
    <property type="entry name" value="Ribonuclease H-like superfamily/Ribonuclease H"/>
    <property type="match status" value="1"/>
</dbReference>
<dbReference type="AlphaFoldDB" id="A0A378I5L6"/>